<dbReference type="GeneID" id="90003716"/>
<protein>
    <submittedName>
        <fullName evidence="2">Uncharacterized protein</fullName>
    </submittedName>
</protein>
<feature type="compositionally biased region" description="Pro residues" evidence="1">
    <location>
        <begin position="152"/>
        <end position="172"/>
    </location>
</feature>
<feature type="compositionally biased region" description="Basic and acidic residues" evidence="1">
    <location>
        <begin position="96"/>
        <end position="107"/>
    </location>
</feature>
<feature type="region of interest" description="Disordered" evidence="1">
    <location>
        <begin position="1"/>
        <end position="215"/>
    </location>
</feature>
<evidence type="ECO:0000313" key="2">
    <source>
        <dbReference type="EMBL" id="KAK5937646.1"/>
    </source>
</evidence>
<evidence type="ECO:0000313" key="3">
    <source>
        <dbReference type="Proteomes" id="UP001334248"/>
    </source>
</evidence>
<evidence type="ECO:0000256" key="1">
    <source>
        <dbReference type="SAM" id="MobiDB-lite"/>
    </source>
</evidence>
<feature type="region of interest" description="Disordered" evidence="1">
    <location>
        <begin position="240"/>
        <end position="297"/>
    </location>
</feature>
<feature type="compositionally biased region" description="Low complexity" evidence="1">
    <location>
        <begin position="243"/>
        <end position="282"/>
    </location>
</feature>
<gene>
    <name evidence="2" type="ORF">PMZ80_010267</name>
</gene>
<dbReference type="Proteomes" id="UP001334248">
    <property type="component" value="Unassembled WGS sequence"/>
</dbReference>
<feature type="compositionally biased region" description="Basic residues" evidence="1">
    <location>
        <begin position="1"/>
        <end position="11"/>
    </location>
</feature>
<sequence>MPLPSLRRKSRPANIARPEAAGNASFPAGEASPVPISGPEPVLTPHMQPRPRSSWYSQASVSYDAPLGYTNPYAPPPIPAHLATSAPTPLTPHALRSLDEAARRAASEEWEDDNVPESPGGTRQSTPEPYLSRSKHTAVSEYLRERAWVPTTPSPAPSHTPPMPTSTPPPVPSLGASMLRRFSLSSSGDRPLSRRDSRRGSARSKRSSITTLPYPVSISEHEHEQLIPPQHAAPVIPLQQHISSSSTQTPSSKFSNPFSFSTTRSKTKSTNATSPAASTPATDPLISTPYEQTKRGRSPIPVTTLHAFDHQVPNHGVANQALIRGLSQKYGPAPQYQPTHTQSAQYPPPSHRNNAIPNRFDSMAVAPTRATAPPTYTTQPAPRTAAQNLLQPKHTGLRVLNTRTRDPTETSDEGSWLYIGTLRGPTPAGVRMIDELMAKSLEKNGTTEKGIKEIRRLLKHESRTTIEWTEGYLRRRWGVGL</sequence>
<name>A0ABR0RAH9_9EURO</name>
<dbReference type="RefSeq" id="XP_064725736.1">
    <property type="nucleotide sequence ID" value="XM_064878657.1"/>
</dbReference>
<reference evidence="2 3" key="1">
    <citation type="journal article" date="2023" name="Res Sq">
        <title>Genomic and morphological characterization of Knufia obscura isolated from the Mars 2020 spacecraft assembly facility.</title>
        <authorList>
            <person name="Chander A.M."/>
            <person name="Teixeira M.M."/>
            <person name="Singh N.K."/>
            <person name="Williams M.P."/>
            <person name="Parker C.W."/>
            <person name="Leo P."/>
            <person name="Stajich J.E."/>
            <person name="Torok T."/>
            <person name="Tighe S."/>
            <person name="Mason C.E."/>
            <person name="Venkateswaran K."/>
        </authorList>
    </citation>
    <scope>NUCLEOTIDE SEQUENCE [LARGE SCALE GENOMIC DNA]</scope>
    <source>
        <strain evidence="2 3">CCFEE 5817</strain>
    </source>
</reference>
<dbReference type="EMBL" id="JAVHJV010000016">
    <property type="protein sequence ID" value="KAK5937646.1"/>
    <property type="molecule type" value="Genomic_DNA"/>
</dbReference>
<organism evidence="2 3">
    <name type="scientific">Knufia obscura</name>
    <dbReference type="NCBI Taxonomy" id="1635080"/>
    <lineage>
        <taxon>Eukaryota</taxon>
        <taxon>Fungi</taxon>
        <taxon>Dikarya</taxon>
        <taxon>Ascomycota</taxon>
        <taxon>Pezizomycotina</taxon>
        <taxon>Eurotiomycetes</taxon>
        <taxon>Chaetothyriomycetidae</taxon>
        <taxon>Chaetothyriales</taxon>
        <taxon>Trichomeriaceae</taxon>
        <taxon>Knufia</taxon>
    </lineage>
</organism>
<comment type="caution">
    <text evidence="2">The sequence shown here is derived from an EMBL/GenBank/DDBJ whole genome shotgun (WGS) entry which is preliminary data.</text>
</comment>
<accession>A0ABR0RAH9</accession>
<proteinExistence type="predicted"/>
<keyword evidence="3" id="KW-1185">Reference proteome</keyword>